<evidence type="ECO:0000313" key="3">
    <source>
        <dbReference type="Proteomes" id="UP000288758"/>
    </source>
</evidence>
<feature type="domain" description="IstB-like ATP-binding" evidence="1">
    <location>
        <begin position="3"/>
        <end position="103"/>
    </location>
</feature>
<reference evidence="2 3" key="1">
    <citation type="submission" date="2018-12" db="EMBL/GenBank/DDBJ databases">
        <title>Complete Genome Sequence of the Corallopyronin A producing Myxobacterium Corallococcus coralloides B035.</title>
        <authorList>
            <person name="Bouhired S.M."/>
            <person name="Rupp O."/>
            <person name="Blom J."/>
            <person name="Schaeberle T.F."/>
            <person name="Kehraus S."/>
            <person name="Schiefer A."/>
            <person name="Pfarr K."/>
            <person name="Goesmann A."/>
            <person name="Hoerauf A."/>
            <person name="Koenig G.M."/>
        </authorList>
    </citation>
    <scope>NUCLEOTIDE SEQUENCE [LARGE SCALE GENOMIC DNA]</scope>
    <source>
        <strain evidence="2 3">B035</strain>
    </source>
</reference>
<dbReference type="Pfam" id="PF01695">
    <property type="entry name" value="IstB_IS21"/>
    <property type="match status" value="1"/>
</dbReference>
<gene>
    <name evidence="2" type="ORF">EJ065_2070</name>
</gene>
<name>A0A410RP88_CORCK</name>
<dbReference type="Gene3D" id="3.40.50.300">
    <property type="entry name" value="P-loop containing nucleotide triphosphate hydrolases"/>
    <property type="match status" value="1"/>
</dbReference>
<accession>A0A410RP88</accession>
<evidence type="ECO:0000259" key="1">
    <source>
        <dbReference type="Pfam" id="PF01695"/>
    </source>
</evidence>
<evidence type="ECO:0000313" key="2">
    <source>
        <dbReference type="EMBL" id="QAT83656.1"/>
    </source>
</evidence>
<proteinExistence type="predicted"/>
<dbReference type="Proteomes" id="UP000288758">
    <property type="component" value="Chromosome"/>
</dbReference>
<keyword evidence="2" id="KW-0067">ATP-binding</keyword>
<keyword evidence="2" id="KW-0547">Nucleotide-binding</keyword>
<dbReference type="InterPro" id="IPR002611">
    <property type="entry name" value="IstB_ATP-bd"/>
</dbReference>
<dbReference type="InterPro" id="IPR027417">
    <property type="entry name" value="P-loop_NTPase"/>
</dbReference>
<protein>
    <submittedName>
        <fullName evidence="2">Insertion sequence IS5376 putative ATP-binding protein</fullName>
    </submittedName>
</protein>
<organism evidence="2 3">
    <name type="scientific">Corallococcus coralloides</name>
    <name type="common">Myxococcus coralloides</name>
    <dbReference type="NCBI Taxonomy" id="184914"/>
    <lineage>
        <taxon>Bacteria</taxon>
        <taxon>Pseudomonadati</taxon>
        <taxon>Myxococcota</taxon>
        <taxon>Myxococcia</taxon>
        <taxon>Myxococcales</taxon>
        <taxon>Cystobacterineae</taxon>
        <taxon>Myxococcaceae</taxon>
        <taxon>Corallococcus</taxon>
    </lineage>
</organism>
<dbReference type="EMBL" id="CP034669">
    <property type="protein sequence ID" value="QAT83656.1"/>
    <property type="molecule type" value="Genomic_DNA"/>
</dbReference>
<dbReference type="GO" id="GO:0005524">
    <property type="term" value="F:ATP binding"/>
    <property type="evidence" value="ECO:0007669"/>
    <property type="project" value="UniProtKB-KW"/>
</dbReference>
<dbReference type="SUPFAM" id="SSF52540">
    <property type="entry name" value="P-loop containing nucleoside triphosphate hydrolases"/>
    <property type="match status" value="1"/>
</dbReference>
<sequence>MAQARADGTSPHLLRRLAKAQVLILDDSGLEPLAATQRKELLEVLDDRYQWGSTIVVSQLEPKDWHSVIGDATLADAICDRLVHNAHRLKLGGESIRKAESSTSGKKAAK</sequence>
<dbReference type="AlphaFoldDB" id="A0A410RP88"/>